<keyword evidence="3" id="KW-1185">Reference proteome</keyword>
<organism evidence="2 3">
    <name type="scientific">Eubacterium plexicaudatum ASF492</name>
    <dbReference type="NCBI Taxonomy" id="1235802"/>
    <lineage>
        <taxon>Bacteria</taxon>
        <taxon>Bacillati</taxon>
        <taxon>Bacillota</taxon>
        <taxon>Clostridia</taxon>
        <taxon>Eubacteriales</taxon>
        <taxon>Eubacteriaceae</taxon>
        <taxon>Eubacterium</taxon>
    </lineage>
</organism>
<dbReference type="EMBL" id="AQFT01000015">
    <property type="protein sequence ID" value="EMZ37076.1"/>
    <property type="molecule type" value="Genomic_DNA"/>
</dbReference>
<dbReference type="SUPFAM" id="SSF51735">
    <property type="entry name" value="NAD(P)-binding Rossmann-fold domains"/>
    <property type="match status" value="1"/>
</dbReference>
<dbReference type="Proteomes" id="UP000012589">
    <property type="component" value="Unassembled WGS sequence"/>
</dbReference>
<dbReference type="AlphaFoldDB" id="N2B9K3"/>
<accession>N2B9K3</accession>
<dbReference type="eggNOG" id="COG1089">
    <property type="taxonomic scope" value="Bacteria"/>
</dbReference>
<reference evidence="2 3" key="1">
    <citation type="journal article" date="2014" name="Genome Announc.">
        <title>Draft genome sequences of the altered schaedler flora, a defined bacterial community from gnotobiotic mice.</title>
        <authorList>
            <person name="Wannemuehler M.J."/>
            <person name="Overstreet A.M."/>
            <person name="Ward D.V."/>
            <person name="Phillips G.J."/>
        </authorList>
    </citation>
    <scope>NUCLEOTIDE SEQUENCE [LARGE SCALE GENOMIC DNA]</scope>
    <source>
        <strain evidence="2 3">ASF492</strain>
    </source>
</reference>
<comment type="caution">
    <text evidence="2">The sequence shown here is derived from an EMBL/GenBank/DDBJ whole genome shotgun (WGS) entry which is preliminary data.</text>
</comment>
<name>N2B9K3_9FIRM</name>
<dbReference type="Pfam" id="PF16363">
    <property type="entry name" value="GDP_Man_Dehyd"/>
    <property type="match status" value="1"/>
</dbReference>
<gene>
    <name evidence="2" type="ORF">C823_00564</name>
</gene>
<dbReference type="PANTHER" id="PTHR43000">
    <property type="entry name" value="DTDP-D-GLUCOSE 4,6-DEHYDRATASE-RELATED"/>
    <property type="match status" value="1"/>
</dbReference>
<evidence type="ECO:0000313" key="3">
    <source>
        <dbReference type="Proteomes" id="UP000012589"/>
    </source>
</evidence>
<dbReference type="Gene3D" id="3.40.50.720">
    <property type="entry name" value="NAD(P)-binding Rossmann-like Domain"/>
    <property type="match status" value="1"/>
</dbReference>
<dbReference type="STRING" id="1235802.C823_00564"/>
<dbReference type="PATRIC" id="fig|1235802.3.peg.590"/>
<proteinExistence type="predicted"/>
<evidence type="ECO:0000259" key="1">
    <source>
        <dbReference type="Pfam" id="PF16363"/>
    </source>
</evidence>
<feature type="domain" description="NAD(P)-binding" evidence="1">
    <location>
        <begin position="4"/>
        <end position="318"/>
    </location>
</feature>
<dbReference type="Gene3D" id="3.90.25.10">
    <property type="entry name" value="UDP-galactose 4-epimerase, domain 1"/>
    <property type="match status" value="1"/>
</dbReference>
<dbReference type="InterPro" id="IPR016040">
    <property type="entry name" value="NAD(P)-bd_dom"/>
</dbReference>
<dbReference type="PRINTS" id="PR01713">
    <property type="entry name" value="NUCEPIMERASE"/>
</dbReference>
<dbReference type="HOGENOM" id="CLU_007383_1_7_9"/>
<sequence length="330" mass="36591">MKSLIIGAAGFVGAYLIRHLQQDLGHRTAATKLPKERITTDCNTGCMQKTQIRETEIYDLDILDADAVLNLLQRIRPDYVFHLAAQSSVAVAWSHPGVTVDVNIRGAVNVLEAVRAMEKENRPRVLLVGSGEEYGLVRAEEIPICEDNRLCPGNIYAATKACQTMFGSIYAKAYEMEVVMVRAFNHIGPNQEPLFVVADFCRQVAWMEAGRQEAVLRVGNLDVRRDFTDVRDVVRAYAMLAACGKSGEVYNVGSGRAVSIADIVRMILQKSGISITVEPDASKLRPVDLPVIEANIHKLQQATGWQPQIGLEQTIEETLHYWRNRALAGM</sequence>
<dbReference type="InterPro" id="IPR036291">
    <property type="entry name" value="NAD(P)-bd_dom_sf"/>
</dbReference>
<evidence type="ECO:0000313" key="2">
    <source>
        <dbReference type="EMBL" id="EMZ37076.1"/>
    </source>
</evidence>
<dbReference type="OrthoDB" id="9811743at2"/>
<protein>
    <submittedName>
        <fullName evidence="2">GDP-mannose 4,6-dehydratase</fullName>
    </submittedName>
</protein>